<keyword evidence="3" id="KW-0472">Membrane</keyword>
<evidence type="ECO:0000259" key="4">
    <source>
        <dbReference type="Pfam" id="PF10181"/>
    </source>
</evidence>
<evidence type="ECO:0000313" key="6">
    <source>
        <dbReference type="Proteomes" id="UP000838756"/>
    </source>
</evidence>
<dbReference type="InterPro" id="IPR044215">
    <property type="entry name" value="PIG-H"/>
</dbReference>
<comment type="caution">
    <text evidence="5">The sequence shown here is derived from an EMBL/GenBank/DDBJ whole genome shotgun (WGS) entry which is preliminary data.</text>
</comment>
<comment type="similarity">
    <text evidence="2">Belongs to the PIGH family.</text>
</comment>
<sequence length="226" mass="26112">MTKKYRIIHHENVDGAEIGLRVDYQNSPYSQRYTIYYRNGERNSILPYPIFMLGLMNAVIFICGCCCPEVNFVIFSLFLFIILIWLTHTAHTETVLVIPTVGIQCSVEYMMGTKTNFVPWSSIEDVIVNEVIKLNQVICFLTIVLKPSGNNRTQSRKLIPLFKITKPRALILETLYLELQTMLMTPECTDPDNAIARLNHRFKIRHALFLLKRSKGAENFSFKKVT</sequence>
<protein>
    <submittedName>
        <fullName evidence="5">Jg7748 protein</fullName>
    </submittedName>
</protein>
<dbReference type="GO" id="GO:0000506">
    <property type="term" value="C:glycosylphosphatidylinositol-N-acetylglucosaminyltransferase (GPI-GnT) complex"/>
    <property type="evidence" value="ECO:0007669"/>
    <property type="project" value="InterPro"/>
</dbReference>
<accession>A0A8S4S3C1</accession>
<dbReference type="InterPro" id="IPR019328">
    <property type="entry name" value="PIGH-H_dom"/>
</dbReference>
<keyword evidence="3" id="KW-0812">Transmembrane</keyword>
<dbReference type="Proteomes" id="UP000838756">
    <property type="component" value="Unassembled WGS sequence"/>
</dbReference>
<feature type="transmembrane region" description="Helical" evidence="3">
    <location>
        <begin position="45"/>
        <end position="63"/>
    </location>
</feature>
<dbReference type="PANTHER" id="PTHR15231">
    <property type="entry name" value="PHOSPHATIDYLINOSITOL N-ACETYLGLUCOSAMINYLTRANSFERASE SUBUNIT H"/>
    <property type="match status" value="1"/>
</dbReference>
<dbReference type="GO" id="GO:0006506">
    <property type="term" value="P:GPI anchor biosynthetic process"/>
    <property type="evidence" value="ECO:0007669"/>
    <property type="project" value="InterPro"/>
</dbReference>
<proteinExistence type="inferred from homology"/>
<name>A0A8S4S3C1_9NEOP</name>
<evidence type="ECO:0000313" key="5">
    <source>
        <dbReference type="EMBL" id="CAH2244281.1"/>
    </source>
</evidence>
<dbReference type="EMBL" id="CAKXAJ010025817">
    <property type="protein sequence ID" value="CAH2244281.1"/>
    <property type="molecule type" value="Genomic_DNA"/>
</dbReference>
<feature type="domain" description="Phosphatidylinositol N-acetylglucosaminyltransferase subunit H conserved" evidence="4">
    <location>
        <begin position="94"/>
        <end position="162"/>
    </location>
</feature>
<keyword evidence="3" id="KW-1133">Transmembrane helix</keyword>
<gene>
    <name evidence="5" type="primary">jg7748</name>
    <name evidence="5" type="ORF">PAEG_LOCUS20251</name>
</gene>
<evidence type="ECO:0000256" key="1">
    <source>
        <dbReference type="ARBA" id="ARBA00004687"/>
    </source>
</evidence>
<evidence type="ECO:0000256" key="3">
    <source>
        <dbReference type="SAM" id="Phobius"/>
    </source>
</evidence>
<comment type="pathway">
    <text evidence="1">Glycolipid biosynthesis; glycosylphosphatidylinositol-anchor biosynthesis.</text>
</comment>
<keyword evidence="6" id="KW-1185">Reference proteome</keyword>
<dbReference type="Pfam" id="PF10181">
    <property type="entry name" value="PIG-H"/>
    <property type="match status" value="1"/>
</dbReference>
<dbReference type="AlphaFoldDB" id="A0A8S4S3C1"/>
<organism evidence="5 6">
    <name type="scientific">Pararge aegeria aegeria</name>
    <dbReference type="NCBI Taxonomy" id="348720"/>
    <lineage>
        <taxon>Eukaryota</taxon>
        <taxon>Metazoa</taxon>
        <taxon>Ecdysozoa</taxon>
        <taxon>Arthropoda</taxon>
        <taxon>Hexapoda</taxon>
        <taxon>Insecta</taxon>
        <taxon>Pterygota</taxon>
        <taxon>Neoptera</taxon>
        <taxon>Endopterygota</taxon>
        <taxon>Lepidoptera</taxon>
        <taxon>Glossata</taxon>
        <taxon>Ditrysia</taxon>
        <taxon>Papilionoidea</taxon>
        <taxon>Nymphalidae</taxon>
        <taxon>Satyrinae</taxon>
        <taxon>Satyrini</taxon>
        <taxon>Parargina</taxon>
        <taxon>Pararge</taxon>
    </lineage>
</organism>
<dbReference type="OrthoDB" id="6256716at2759"/>
<evidence type="ECO:0000256" key="2">
    <source>
        <dbReference type="ARBA" id="ARBA00009610"/>
    </source>
</evidence>
<reference evidence="5" key="1">
    <citation type="submission" date="2022-03" db="EMBL/GenBank/DDBJ databases">
        <authorList>
            <person name="Lindestad O."/>
        </authorList>
    </citation>
    <scope>NUCLEOTIDE SEQUENCE</scope>
</reference>
<dbReference type="PANTHER" id="PTHR15231:SF1">
    <property type="entry name" value="PHOSPHATIDYLINOSITOL N-ACETYLGLUCOSAMINYLTRANSFERASE SUBUNIT H"/>
    <property type="match status" value="1"/>
</dbReference>
<feature type="transmembrane region" description="Helical" evidence="3">
    <location>
        <begin position="70"/>
        <end position="88"/>
    </location>
</feature>